<protein>
    <submittedName>
        <fullName evidence="2">Lipoprotein peptidase</fullName>
    </submittedName>
</protein>
<dbReference type="SUPFAM" id="SSF55486">
    <property type="entry name" value="Metalloproteases ('zincins'), catalytic domain"/>
    <property type="match status" value="1"/>
</dbReference>
<dbReference type="EMBL" id="AP017624">
    <property type="protein sequence ID" value="BAV43264.1"/>
    <property type="molecule type" value="Genomic_DNA"/>
</dbReference>
<reference evidence="2 3" key="1">
    <citation type="submission" date="2016-08" db="EMBL/GenBank/DDBJ databases">
        <title>Complete genome sequence of Mycobacterium shinshuense, a subspecies of M. ulcerans.</title>
        <authorList>
            <person name="Yoshida M."/>
            <person name="Ogura Y."/>
            <person name="Hayashi T."/>
            <person name="Hoshino Y."/>
        </authorList>
    </citation>
    <scope>NUCLEOTIDE SEQUENCE [LARGE SCALE GENOMIC DNA]</scope>
    <source>
        <strain evidence="3">ATCC 33728</strain>
    </source>
</reference>
<feature type="transmembrane region" description="Helical" evidence="1">
    <location>
        <begin position="33"/>
        <end position="57"/>
    </location>
</feature>
<keyword evidence="1" id="KW-0812">Transmembrane</keyword>
<name>A0A1B4Y876_MYCUL</name>
<evidence type="ECO:0000313" key="2">
    <source>
        <dbReference type="EMBL" id="BAV43264.1"/>
    </source>
</evidence>
<evidence type="ECO:0000313" key="3">
    <source>
        <dbReference type="Proteomes" id="UP000218067"/>
    </source>
</evidence>
<keyword evidence="1" id="KW-0472">Membrane</keyword>
<evidence type="ECO:0000256" key="1">
    <source>
        <dbReference type="SAM" id="Phobius"/>
    </source>
</evidence>
<dbReference type="Proteomes" id="UP000218067">
    <property type="component" value="Chromosome"/>
</dbReference>
<accession>A0A1B4Y876</accession>
<keyword evidence="2" id="KW-0449">Lipoprotein</keyword>
<keyword evidence="1" id="KW-1133">Transmembrane helix</keyword>
<proteinExistence type="predicted"/>
<gene>
    <name evidence="2" type="primary">lpqM</name>
    <name evidence="2" type="ORF">SHTP_4339</name>
</gene>
<organism evidence="2 3">
    <name type="scientific">Mycobacterium ulcerans subsp. shinshuense</name>
    <dbReference type="NCBI Taxonomy" id="1124626"/>
    <lineage>
        <taxon>Bacteria</taxon>
        <taxon>Bacillati</taxon>
        <taxon>Actinomycetota</taxon>
        <taxon>Actinomycetes</taxon>
        <taxon>Mycobacteriales</taxon>
        <taxon>Mycobacteriaceae</taxon>
        <taxon>Mycobacterium</taxon>
        <taxon>Mycobacterium ulcerans group</taxon>
    </lineage>
</organism>
<dbReference type="AlphaFoldDB" id="A0A1B4Y876"/>
<sequence>MLLPCRPVWDGVGRMDNRGRKWLGVRRSRHSGLIASLWAATAFLTALLVVAGCTTIVDGRALSILNDPFRVGGLPATNGPSGPRPDGPPPTGTVINTNNGPIDKLSLLSVNDIQDYWKANYEPLQGTFRPVSKLVSYDSNDPNSRIVCHNDTYELVNAFLPSRCNMIAWDRGVFMPVAQEYFGEISVTGVLAHEFGHALQVMAKLVTRRDPTIVREQQADCFAGVYLYWVAEGKSPRFRLSTADGLDHVLAGIITTRDPVMDTDEQNDDEHGSALDRVSAFQMGFLSGTPACAAINESEIVRRRGDLPTGLRVDSSGNPETGEVPINQDTLTTLMELLGKIFSPTDPPTLSYQQAGCPDAKPSPPASYCPATNTITVDLPALAAIGKVADSKQHSLPQGDDTALSIVMSRYALSVQHQRDLPMQSPWTALRTACLTGVEHREMAEPIELPSGQQLVLTAGDLDEAVSGLLTNRMVASDADGISVPAGFTRIAAFRAGVSGDMEVCYSRYPG</sequence>